<organism evidence="2 3">
    <name type="scientific">Candidatus Magasanikbacteria bacterium RIFCSPHIGHO2_02_FULL_51_14</name>
    <dbReference type="NCBI Taxonomy" id="1798683"/>
    <lineage>
        <taxon>Bacteria</taxon>
        <taxon>Candidatus Magasanikiibacteriota</taxon>
    </lineage>
</organism>
<keyword evidence="1" id="KW-1133">Transmembrane helix</keyword>
<evidence type="ECO:0000313" key="3">
    <source>
        <dbReference type="Proteomes" id="UP000177457"/>
    </source>
</evidence>
<sequence>MQQFVVPQFIDVEDKIIGPVTVRQFLILLVAGLLVFIAYRLADFTLFIILLALIGGLALTVAFVKINGQTFHYFLLNIIQTMKKPSQRLWNKKYTDKELNFLRSYAMTPEAVEVVERKEVERRHIRDLSLIVNTGGYYRGEEE</sequence>
<comment type="caution">
    <text evidence="2">The sequence shown here is derived from an EMBL/GenBank/DDBJ whole genome shotgun (WGS) entry which is preliminary data.</text>
</comment>
<accession>A0A1F6MG79</accession>
<dbReference type="Proteomes" id="UP000177457">
    <property type="component" value="Unassembled WGS sequence"/>
</dbReference>
<feature type="transmembrane region" description="Helical" evidence="1">
    <location>
        <begin position="20"/>
        <end position="39"/>
    </location>
</feature>
<dbReference type="InterPro" id="IPR024414">
    <property type="entry name" value="Uncharacterised_PrgI"/>
</dbReference>
<evidence type="ECO:0008006" key="4">
    <source>
        <dbReference type="Google" id="ProtNLM"/>
    </source>
</evidence>
<protein>
    <recommendedName>
        <fullName evidence="4">PrgI family protein</fullName>
    </recommendedName>
</protein>
<dbReference type="EMBL" id="MFQE01000043">
    <property type="protein sequence ID" value="OGH70634.1"/>
    <property type="molecule type" value="Genomic_DNA"/>
</dbReference>
<evidence type="ECO:0000256" key="1">
    <source>
        <dbReference type="SAM" id="Phobius"/>
    </source>
</evidence>
<proteinExistence type="predicted"/>
<dbReference type="STRING" id="1798683.A3C90_01775"/>
<dbReference type="AlphaFoldDB" id="A0A1F6MG79"/>
<evidence type="ECO:0000313" key="2">
    <source>
        <dbReference type="EMBL" id="OGH70634.1"/>
    </source>
</evidence>
<reference evidence="2 3" key="1">
    <citation type="journal article" date="2016" name="Nat. Commun.">
        <title>Thousands of microbial genomes shed light on interconnected biogeochemical processes in an aquifer system.</title>
        <authorList>
            <person name="Anantharaman K."/>
            <person name="Brown C.T."/>
            <person name="Hug L.A."/>
            <person name="Sharon I."/>
            <person name="Castelle C.J."/>
            <person name="Probst A.J."/>
            <person name="Thomas B.C."/>
            <person name="Singh A."/>
            <person name="Wilkins M.J."/>
            <person name="Karaoz U."/>
            <person name="Brodie E.L."/>
            <person name="Williams K.H."/>
            <person name="Hubbard S.S."/>
            <person name="Banfield J.F."/>
        </authorList>
    </citation>
    <scope>NUCLEOTIDE SEQUENCE [LARGE SCALE GENOMIC DNA]</scope>
</reference>
<gene>
    <name evidence="2" type="ORF">A3C90_01775</name>
</gene>
<feature type="transmembrane region" description="Helical" evidence="1">
    <location>
        <begin position="45"/>
        <end position="64"/>
    </location>
</feature>
<dbReference type="Pfam" id="PF12666">
    <property type="entry name" value="PrgI"/>
    <property type="match status" value="1"/>
</dbReference>
<keyword evidence="1" id="KW-0812">Transmembrane</keyword>
<name>A0A1F6MG79_9BACT</name>
<keyword evidence="1" id="KW-0472">Membrane</keyword>